<dbReference type="PROSITE" id="PS50011">
    <property type="entry name" value="PROTEIN_KINASE_DOM"/>
    <property type="match status" value="1"/>
</dbReference>
<dbReference type="Proteomes" id="UP001159427">
    <property type="component" value="Unassembled WGS sequence"/>
</dbReference>
<dbReference type="InterPro" id="IPR050122">
    <property type="entry name" value="RTK"/>
</dbReference>
<dbReference type="PANTHER" id="PTHR24416">
    <property type="entry name" value="TYROSINE-PROTEIN KINASE RECEPTOR"/>
    <property type="match status" value="1"/>
</dbReference>
<reference evidence="2 3" key="1">
    <citation type="submission" date="2022-05" db="EMBL/GenBank/DDBJ databases">
        <authorList>
            <consortium name="Genoscope - CEA"/>
            <person name="William W."/>
        </authorList>
    </citation>
    <scope>NUCLEOTIDE SEQUENCE [LARGE SCALE GENOMIC DNA]</scope>
</reference>
<dbReference type="InterPro" id="IPR001245">
    <property type="entry name" value="Ser-Thr/Tyr_kinase_cat_dom"/>
</dbReference>
<evidence type="ECO:0000259" key="1">
    <source>
        <dbReference type="PROSITE" id="PS50011"/>
    </source>
</evidence>
<keyword evidence="3" id="KW-1185">Reference proteome</keyword>
<sequence length="112" mass="12578">MKTPVPHLSADAPDSDRKDLLSELEVMKALKPHPHVIKLLGCVTESEPLLVLIEYVPYGDLLGYLRKSRGLNDTYFKDPDIKPQTSLTSQQLMKFSWQVADGMSYLSSRSVS</sequence>
<dbReference type="Gene3D" id="1.10.510.10">
    <property type="entry name" value="Transferase(Phosphotransferase) domain 1"/>
    <property type="match status" value="1"/>
</dbReference>
<dbReference type="InterPro" id="IPR000719">
    <property type="entry name" value="Prot_kinase_dom"/>
</dbReference>
<accession>A0ABN8T4V7</accession>
<proteinExistence type="predicted"/>
<evidence type="ECO:0000313" key="3">
    <source>
        <dbReference type="Proteomes" id="UP001159427"/>
    </source>
</evidence>
<dbReference type="SMART" id="SM00219">
    <property type="entry name" value="TyrKc"/>
    <property type="match status" value="1"/>
</dbReference>
<gene>
    <name evidence="2" type="ORF">PEVE_00040969</name>
</gene>
<name>A0ABN8T4V7_9CNID</name>
<dbReference type="Pfam" id="PF07714">
    <property type="entry name" value="PK_Tyr_Ser-Thr"/>
    <property type="match status" value="1"/>
</dbReference>
<dbReference type="InterPro" id="IPR020635">
    <property type="entry name" value="Tyr_kinase_cat_dom"/>
</dbReference>
<evidence type="ECO:0000313" key="2">
    <source>
        <dbReference type="EMBL" id="CAH3199380.1"/>
    </source>
</evidence>
<organism evidence="2 3">
    <name type="scientific">Porites evermanni</name>
    <dbReference type="NCBI Taxonomy" id="104178"/>
    <lineage>
        <taxon>Eukaryota</taxon>
        <taxon>Metazoa</taxon>
        <taxon>Cnidaria</taxon>
        <taxon>Anthozoa</taxon>
        <taxon>Hexacorallia</taxon>
        <taxon>Scleractinia</taxon>
        <taxon>Fungiina</taxon>
        <taxon>Poritidae</taxon>
        <taxon>Porites</taxon>
    </lineage>
</organism>
<dbReference type="SUPFAM" id="SSF56112">
    <property type="entry name" value="Protein kinase-like (PK-like)"/>
    <property type="match status" value="1"/>
</dbReference>
<dbReference type="PANTHER" id="PTHR24416:SF617">
    <property type="entry name" value="RET ONCOGENE, ISOFORM A"/>
    <property type="match status" value="1"/>
</dbReference>
<dbReference type="EMBL" id="CALNXI010007645">
    <property type="protein sequence ID" value="CAH3199380.1"/>
    <property type="molecule type" value="Genomic_DNA"/>
</dbReference>
<feature type="domain" description="Protein kinase" evidence="1">
    <location>
        <begin position="1"/>
        <end position="112"/>
    </location>
</feature>
<dbReference type="InterPro" id="IPR011009">
    <property type="entry name" value="Kinase-like_dom_sf"/>
</dbReference>
<comment type="caution">
    <text evidence="2">The sequence shown here is derived from an EMBL/GenBank/DDBJ whole genome shotgun (WGS) entry which is preliminary data.</text>
</comment>
<protein>
    <recommendedName>
        <fullName evidence="1">Protein kinase domain-containing protein</fullName>
    </recommendedName>
</protein>